<dbReference type="Proteomes" id="UP000647133">
    <property type="component" value="Unassembled WGS sequence"/>
</dbReference>
<dbReference type="PANTHER" id="PTHR30636:SF3">
    <property type="entry name" value="UPF0701 PROTEIN YICC"/>
    <property type="match status" value="1"/>
</dbReference>
<keyword evidence="9" id="KW-1185">Reference proteome</keyword>
<evidence type="ECO:0000256" key="5">
    <source>
        <dbReference type="ARBA" id="ARBA00035648"/>
    </source>
</evidence>
<keyword evidence="2" id="KW-0540">Nuclease</keyword>
<accession>A0ABR9AH96</accession>
<evidence type="ECO:0000313" key="9">
    <source>
        <dbReference type="Proteomes" id="UP000647133"/>
    </source>
</evidence>
<reference evidence="8 9" key="1">
    <citation type="submission" date="2020-09" db="EMBL/GenBank/DDBJ databases">
        <title>Echinicola sp. CAU 1574 isolated from sand of Sido Beach.</title>
        <authorList>
            <person name="Kim W."/>
        </authorList>
    </citation>
    <scope>NUCLEOTIDE SEQUENCE [LARGE SCALE GENOMIC DNA]</scope>
    <source>
        <strain evidence="8 9">CAU 1574</strain>
    </source>
</reference>
<dbReference type="InterPro" id="IPR013551">
    <property type="entry name" value="YicC-like_C"/>
</dbReference>
<evidence type="ECO:0000256" key="2">
    <source>
        <dbReference type="ARBA" id="ARBA00022722"/>
    </source>
</evidence>
<dbReference type="Pfam" id="PF03755">
    <property type="entry name" value="YicC-like_N"/>
    <property type="match status" value="1"/>
</dbReference>
<comment type="cofactor">
    <cofactor evidence="1">
        <name>a divalent metal cation</name>
        <dbReference type="ChEBI" id="CHEBI:60240"/>
    </cofactor>
</comment>
<comment type="caution">
    <text evidence="8">The sequence shown here is derived from an EMBL/GenBank/DDBJ whole genome shotgun (WGS) entry which is preliminary data.</text>
</comment>
<evidence type="ECO:0000259" key="7">
    <source>
        <dbReference type="Pfam" id="PF08340"/>
    </source>
</evidence>
<evidence type="ECO:0000259" key="6">
    <source>
        <dbReference type="Pfam" id="PF03755"/>
    </source>
</evidence>
<proteinExistence type="inferred from homology"/>
<dbReference type="EMBL" id="JACYTQ010000001">
    <property type="protein sequence ID" value="MBD8487203.1"/>
    <property type="molecule type" value="Genomic_DNA"/>
</dbReference>
<dbReference type="RefSeq" id="WP_192006988.1">
    <property type="nucleotide sequence ID" value="NZ_JACYTQ010000001.1"/>
</dbReference>
<dbReference type="Pfam" id="PF08340">
    <property type="entry name" value="YicC-like_C"/>
    <property type="match status" value="1"/>
</dbReference>
<keyword evidence="3" id="KW-0255">Endonuclease</keyword>
<evidence type="ECO:0000256" key="4">
    <source>
        <dbReference type="ARBA" id="ARBA00022801"/>
    </source>
</evidence>
<evidence type="ECO:0000256" key="3">
    <source>
        <dbReference type="ARBA" id="ARBA00022759"/>
    </source>
</evidence>
<dbReference type="NCBIfam" id="TIGR00255">
    <property type="entry name" value="YicC/YloC family endoribonuclease"/>
    <property type="match status" value="1"/>
</dbReference>
<evidence type="ECO:0000256" key="1">
    <source>
        <dbReference type="ARBA" id="ARBA00001968"/>
    </source>
</evidence>
<sequence length="293" mass="33635">MIKSMTGYGIANFENERFIISAEIKTLNSKFLDFNLRSPRQFSDKEIEIRAIVGDILDRGKVNLNIDFTAKSSNELPVSINQGLFETYFAKYQSMAKAVGVEDNMDLFRMAAQAPNVVTTLSDKSDDPEEWEAVKKVIVEAAQKCDGFRSDEGETLFNKFKENLGVITEGLEQIKIEEPKRKERIKTRIKNNFTEWIEENSFDENRFEQELIYYFEKLDITEEIVRLGTHLAYFDKTMSTGKSQGKKLGFISQEIGREINTIGSKANDAAIQRHVIIMKDELEKIKEQALNII</sequence>
<gene>
    <name evidence="8" type="ORF">IFO69_00445</name>
</gene>
<keyword evidence="4" id="KW-0378">Hydrolase</keyword>
<dbReference type="PANTHER" id="PTHR30636">
    <property type="entry name" value="UPF0701 PROTEIN YICC"/>
    <property type="match status" value="1"/>
</dbReference>
<evidence type="ECO:0000313" key="8">
    <source>
        <dbReference type="EMBL" id="MBD8487203.1"/>
    </source>
</evidence>
<feature type="domain" description="Endoribonuclease YicC-like C-terminal" evidence="7">
    <location>
        <begin position="175"/>
        <end position="292"/>
    </location>
</feature>
<dbReference type="InterPro" id="IPR013527">
    <property type="entry name" value="YicC-like_N"/>
</dbReference>
<comment type="similarity">
    <text evidence="5">Belongs to the YicC/YloC family.</text>
</comment>
<name>A0ABR9AH96_9BACT</name>
<organism evidence="8 9">
    <name type="scientific">Echinicola arenosa</name>
    <dbReference type="NCBI Taxonomy" id="2774144"/>
    <lineage>
        <taxon>Bacteria</taxon>
        <taxon>Pseudomonadati</taxon>
        <taxon>Bacteroidota</taxon>
        <taxon>Cytophagia</taxon>
        <taxon>Cytophagales</taxon>
        <taxon>Cyclobacteriaceae</taxon>
        <taxon>Echinicola</taxon>
    </lineage>
</organism>
<feature type="domain" description="Endoribonuclease YicC-like N-terminal" evidence="6">
    <location>
        <begin position="2"/>
        <end position="156"/>
    </location>
</feature>
<dbReference type="InterPro" id="IPR005229">
    <property type="entry name" value="YicC/YloC-like"/>
</dbReference>
<protein>
    <submittedName>
        <fullName evidence="8">YicC family protein</fullName>
    </submittedName>
</protein>